<evidence type="ECO:0000256" key="2">
    <source>
        <dbReference type="ARBA" id="ARBA00023002"/>
    </source>
</evidence>
<feature type="domain" description="Fe-containing alcohol dehydrogenase-like C-terminal" evidence="4">
    <location>
        <begin position="187"/>
        <end position="381"/>
    </location>
</feature>
<accession>A0A9D1VI18</accession>
<dbReference type="GO" id="GO:0004022">
    <property type="term" value="F:alcohol dehydrogenase (NAD+) activity"/>
    <property type="evidence" value="ECO:0007669"/>
    <property type="project" value="TreeGrafter"/>
</dbReference>
<comment type="similarity">
    <text evidence="1">Belongs to the iron-containing alcohol dehydrogenase family.</text>
</comment>
<dbReference type="InterPro" id="IPR001670">
    <property type="entry name" value="ADH_Fe/GldA"/>
</dbReference>
<reference evidence="5" key="1">
    <citation type="journal article" date="2021" name="PeerJ">
        <title>Extensive microbial diversity within the chicken gut microbiome revealed by metagenomics and culture.</title>
        <authorList>
            <person name="Gilroy R."/>
            <person name="Ravi A."/>
            <person name="Getino M."/>
            <person name="Pursley I."/>
            <person name="Horton D.L."/>
            <person name="Alikhan N.F."/>
            <person name="Baker D."/>
            <person name="Gharbi K."/>
            <person name="Hall N."/>
            <person name="Watson M."/>
            <person name="Adriaenssens E.M."/>
            <person name="Foster-Nyarko E."/>
            <person name="Jarju S."/>
            <person name="Secka A."/>
            <person name="Antonio M."/>
            <person name="Oren A."/>
            <person name="Chaudhuri R.R."/>
            <person name="La Ragione R."/>
            <person name="Hildebrand F."/>
            <person name="Pallen M.J."/>
        </authorList>
    </citation>
    <scope>NUCLEOTIDE SEQUENCE</scope>
    <source>
        <strain evidence="5">ChiSxjej3B15-572</strain>
    </source>
</reference>
<feature type="domain" description="Alcohol dehydrogenase iron-type/glycerol dehydrogenase GldA" evidence="3">
    <location>
        <begin position="8"/>
        <end position="176"/>
    </location>
</feature>
<dbReference type="InterPro" id="IPR056798">
    <property type="entry name" value="ADH_Fe_C"/>
</dbReference>
<dbReference type="Gene3D" id="1.20.1090.10">
    <property type="entry name" value="Dehydroquinate synthase-like - alpha domain"/>
    <property type="match status" value="1"/>
</dbReference>
<evidence type="ECO:0000256" key="1">
    <source>
        <dbReference type="ARBA" id="ARBA00007358"/>
    </source>
</evidence>
<dbReference type="Proteomes" id="UP000824231">
    <property type="component" value="Unassembled WGS sequence"/>
</dbReference>
<dbReference type="EMBL" id="DXFH01000022">
    <property type="protein sequence ID" value="HIX35770.1"/>
    <property type="molecule type" value="Genomic_DNA"/>
</dbReference>
<evidence type="ECO:0000313" key="5">
    <source>
        <dbReference type="EMBL" id="HIX35770.1"/>
    </source>
</evidence>
<organism evidence="5 6">
    <name type="scientific">Candidatus Limosilactobacillus merdigallinarum</name>
    <dbReference type="NCBI Taxonomy" id="2838652"/>
    <lineage>
        <taxon>Bacteria</taxon>
        <taxon>Bacillati</taxon>
        <taxon>Bacillota</taxon>
        <taxon>Bacilli</taxon>
        <taxon>Lactobacillales</taxon>
        <taxon>Lactobacillaceae</taxon>
        <taxon>Limosilactobacillus</taxon>
    </lineage>
</organism>
<name>A0A9D1VI18_9LACO</name>
<dbReference type="InterPro" id="IPR039697">
    <property type="entry name" value="Alcohol_dehydrogenase_Fe"/>
</dbReference>
<dbReference type="GO" id="GO:0046872">
    <property type="term" value="F:metal ion binding"/>
    <property type="evidence" value="ECO:0007669"/>
    <property type="project" value="InterPro"/>
</dbReference>
<proteinExistence type="inferred from homology"/>
<protein>
    <submittedName>
        <fullName evidence="5">Iron-containing alcohol dehydrogenase</fullName>
    </submittedName>
</protein>
<evidence type="ECO:0000259" key="3">
    <source>
        <dbReference type="Pfam" id="PF00465"/>
    </source>
</evidence>
<dbReference type="PANTHER" id="PTHR11496">
    <property type="entry name" value="ALCOHOL DEHYDROGENASE"/>
    <property type="match status" value="1"/>
</dbReference>
<dbReference type="SUPFAM" id="SSF56796">
    <property type="entry name" value="Dehydroquinate synthase-like"/>
    <property type="match status" value="1"/>
</dbReference>
<dbReference type="CDD" id="cd14863">
    <property type="entry name" value="Fe-ADH-like"/>
    <property type="match status" value="1"/>
</dbReference>
<comment type="caution">
    <text evidence="5">The sequence shown here is derived from an EMBL/GenBank/DDBJ whole genome shotgun (WGS) entry which is preliminary data.</text>
</comment>
<evidence type="ECO:0000259" key="4">
    <source>
        <dbReference type="Pfam" id="PF25137"/>
    </source>
</evidence>
<keyword evidence="2" id="KW-0560">Oxidoreductase</keyword>
<dbReference type="PANTHER" id="PTHR11496:SF102">
    <property type="entry name" value="ALCOHOL DEHYDROGENASE 4"/>
    <property type="match status" value="1"/>
</dbReference>
<dbReference type="Pfam" id="PF00465">
    <property type="entry name" value="Fe-ADH"/>
    <property type="match status" value="1"/>
</dbReference>
<reference evidence="5" key="2">
    <citation type="submission" date="2021-04" db="EMBL/GenBank/DDBJ databases">
        <authorList>
            <person name="Gilroy R."/>
        </authorList>
    </citation>
    <scope>NUCLEOTIDE SEQUENCE</scope>
    <source>
        <strain evidence="5">ChiSxjej3B15-572</strain>
    </source>
</reference>
<dbReference type="FunFam" id="3.40.50.1970:FF:000003">
    <property type="entry name" value="Alcohol dehydrogenase, iron-containing"/>
    <property type="match status" value="1"/>
</dbReference>
<dbReference type="Gene3D" id="3.40.50.1970">
    <property type="match status" value="1"/>
</dbReference>
<gene>
    <name evidence="5" type="ORF">H9856_05190</name>
</gene>
<dbReference type="AlphaFoldDB" id="A0A9D1VI18"/>
<evidence type="ECO:0000313" key="6">
    <source>
        <dbReference type="Proteomes" id="UP000824231"/>
    </source>
</evidence>
<sequence>MKIRMQQPVKVVVEHDLASSIVKLLQMEGAKRPFVVLDKFLLDVPAVKDMLQAMKDQSIEYQVYAGIVPDPPASVINSGATEMKDFGADSVIAIGGGSSLDGAKGINIVASDGGKIEDYVKDESAIHDLKPLISVPTTAGTGSEMSNALVVTDTQTHEKNAILSDKMLSDYALLIPELTVSLPKKQTIASGLDAFSHAAEGYLSNLSSPVCDAICEKIMFLQYNYLPGAVADGSNLGLRQRVLVAADLAGWMLNQSGTIVAHSEAHVLGTKYHFVHGEAVAYALPAVLKLVAPVEPKKVKEIGKILDAHFEGNETPEEIADITVKAYKHFRDDMVGLHPFADYGVSNDELVTNVDEVLHERFAGNTPVKLTKENVTELLKHFG</sequence>
<dbReference type="Pfam" id="PF25137">
    <property type="entry name" value="ADH_Fe_C"/>
    <property type="match status" value="1"/>
</dbReference>